<keyword evidence="3" id="KW-1185">Reference proteome</keyword>
<dbReference type="EMBL" id="BAAAIH010000064">
    <property type="protein sequence ID" value="GAA1296753.1"/>
    <property type="molecule type" value="Genomic_DNA"/>
</dbReference>
<sequence length="1391" mass="147803">MVNASEAHRGPEPPRAPQAHGAPGADGGSEAHGVPGADGGARAHGAPGALGGSQAHGVPGADGGSEALGAPGVDGGSQVLGVPAAHGGFEAIGASDSRRALADELLAALDPLPFPRRMRELAGRARAASAEGRLGALIEELERRGTYERRLAAVAAPADGRTGHLAARLADPDPVVRHRALDTARRGGPGAVPDAALEAAFEDAPATVRRELARTVVAGRRTALADRLIEPFRERWGDGEAARLLPGCGAETVARLLPGLFHAVRGWRPLVSRHPVAVLDEAARQLAALPAPLRADWWTRYAPCVALAAPVEPERVLELLEDYVRGPLPTPVRARLSALVAADPRGTLRLLLAPEHSGTRRRLDRAVLRRIVRADPPELAELGRALRHDADPEALARLLAALPPARRSAFYDQATDRAAYGQAISDHATYDRAEYGQTAYDRATYDRAVSNYAASDQTISGRAVSGHATSDRAAYGQAASGRAVSGHATSDWAAYGQAASGRAVSGHATSDRAAYGQAASNHAASDHAIYDRTDHAICDRTDHAAYDRTDHAAYDRGATDRATSLHATSLHATDGRGVTHAVIEPAVLEVLPRSRRQAEARRMAAQARERGAPWTTVLESVAHLPVEEAREELVAAVRRSSAEDRALAHPLLIRCVARSGDPDALTELLRRLERLRNEQDPVRSAALGALAHTHPALFTDDAAEQLHRIAADAISARDSSPATRQALRHLAVALLREHAVTGRRQLLGWALRTLTRLAGSVGAADLGRLDHQLRRGQEQAVFEALRPWLEAGAERVDHELTFALARSLGRRAHALPELQELLWQAISFGSDATARTAIGLWLEPPAERDARVAELLAHEPSAAVLPPVLAVLTRRRTDLLDLVLGDTPPYGRFLTPGTHWTPPTGRDTGRWLPRQQAAAARLLDRAAADTSLRPGQRAAAVADAAPIPGHGAATVRTWTDTDDVVLAETALAALARTDRPGDALPALFAHAGDDRARVAMYAATRASRYVEPSRLGRLVRGVLAPDGVATAVPPVPAKVTSRKEAVRLAATLLPVADAAALLADTFELPGQHPDVQAACVAFGTGLLDTKRAWELLTAAASGRRELRHAVLRTRPLDLAEAHRGRYAQLIRAVCDTDDPEVAAAGYGALARWSPWAPDAAAMLVEAVTDLGNRASWRPAADALLDLMAAAPDGSPGDNPLAWALAALATADARPGGPDAEPDRDRPAHRRIRHLADRLATLARMRPRVTRHTARAAGELLAGYETFVQEAAHVLVNALDLNSRPGPLAAALARLARLHATRPALAVRTADALRQRLNTATRPGPDAALLRAARELDEDGGHASGLFAATLTEVAGARTDWAEPWRERLRTLRGHPHADVRDAALRLTTTVE</sequence>
<evidence type="ECO:0000313" key="3">
    <source>
        <dbReference type="Proteomes" id="UP001500282"/>
    </source>
</evidence>
<evidence type="ECO:0000313" key="2">
    <source>
        <dbReference type="EMBL" id="GAA1296753.1"/>
    </source>
</evidence>
<dbReference type="Proteomes" id="UP001500282">
    <property type="component" value="Unassembled WGS sequence"/>
</dbReference>
<reference evidence="3" key="1">
    <citation type="journal article" date="2019" name="Int. J. Syst. Evol. Microbiol.">
        <title>The Global Catalogue of Microorganisms (GCM) 10K type strain sequencing project: providing services to taxonomists for standard genome sequencing and annotation.</title>
        <authorList>
            <consortium name="The Broad Institute Genomics Platform"/>
            <consortium name="The Broad Institute Genome Sequencing Center for Infectious Disease"/>
            <person name="Wu L."/>
            <person name="Ma J."/>
        </authorList>
    </citation>
    <scope>NUCLEOTIDE SEQUENCE [LARGE SCALE GENOMIC DNA]</scope>
    <source>
        <strain evidence="3">JCM 11448</strain>
    </source>
</reference>
<protein>
    <submittedName>
        <fullName evidence="2">Uncharacterized protein</fullName>
    </submittedName>
</protein>
<feature type="compositionally biased region" description="Basic and acidic residues" evidence="1">
    <location>
        <begin position="1"/>
        <end position="12"/>
    </location>
</feature>
<organism evidence="2 3">
    <name type="scientific">Streptomyces javensis</name>
    <dbReference type="NCBI Taxonomy" id="114698"/>
    <lineage>
        <taxon>Bacteria</taxon>
        <taxon>Bacillati</taxon>
        <taxon>Actinomycetota</taxon>
        <taxon>Actinomycetes</taxon>
        <taxon>Kitasatosporales</taxon>
        <taxon>Streptomycetaceae</taxon>
        <taxon>Streptomyces</taxon>
        <taxon>Streptomyces violaceusniger group</taxon>
    </lineage>
</organism>
<gene>
    <name evidence="2" type="ORF">GCM10009579_74910</name>
</gene>
<evidence type="ECO:0000256" key="1">
    <source>
        <dbReference type="SAM" id="MobiDB-lite"/>
    </source>
</evidence>
<accession>A0ABP4HYE6</accession>
<comment type="caution">
    <text evidence="2">The sequence shown here is derived from an EMBL/GenBank/DDBJ whole genome shotgun (WGS) entry which is preliminary data.</text>
</comment>
<name>A0ABP4HYE6_9ACTN</name>
<feature type="region of interest" description="Disordered" evidence="1">
    <location>
        <begin position="1"/>
        <end position="74"/>
    </location>
</feature>
<proteinExistence type="predicted"/>